<dbReference type="SMART" id="SM00238">
    <property type="entry name" value="BIR"/>
    <property type="match status" value="2"/>
</dbReference>
<keyword evidence="2" id="KW-0862">Zinc</keyword>
<feature type="compositionally biased region" description="Basic and acidic residues" evidence="3">
    <location>
        <begin position="288"/>
        <end position="302"/>
    </location>
</feature>
<dbReference type="EMBL" id="JANBUW010000107">
    <property type="protein sequence ID" value="KAJ2849097.1"/>
    <property type="molecule type" value="Genomic_DNA"/>
</dbReference>
<dbReference type="OrthoDB" id="2196114at2759"/>
<feature type="non-terminal residue" evidence="4">
    <location>
        <position position="432"/>
    </location>
</feature>
<reference evidence="4" key="1">
    <citation type="submission" date="2022-07" db="EMBL/GenBank/DDBJ databases">
        <title>Phylogenomic reconstructions and comparative analyses of Kickxellomycotina fungi.</title>
        <authorList>
            <person name="Reynolds N.K."/>
            <person name="Stajich J.E."/>
            <person name="Barry K."/>
            <person name="Grigoriev I.V."/>
            <person name="Crous P."/>
            <person name="Smith M.E."/>
        </authorList>
    </citation>
    <scope>NUCLEOTIDE SEQUENCE</scope>
    <source>
        <strain evidence="4">NRRL 1566</strain>
    </source>
</reference>
<keyword evidence="5" id="KW-1185">Reference proteome</keyword>
<dbReference type="Pfam" id="PF00653">
    <property type="entry name" value="BIR"/>
    <property type="match status" value="2"/>
</dbReference>
<accession>A0A9W8LZI0</accession>
<evidence type="ECO:0000313" key="4">
    <source>
        <dbReference type="EMBL" id="KAJ2849097.1"/>
    </source>
</evidence>
<dbReference type="InterPro" id="IPR001370">
    <property type="entry name" value="BIR_rpt"/>
</dbReference>
<feature type="compositionally biased region" description="Acidic residues" evidence="3">
    <location>
        <begin position="376"/>
        <end position="386"/>
    </location>
</feature>
<dbReference type="SUPFAM" id="SSF57924">
    <property type="entry name" value="Inhibitor of apoptosis (IAP) repeat"/>
    <property type="match status" value="2"/>
</dbReference>
<dbReference type="PANTHER" id="PTHR46771">
    <property type="entry name" value="DETERIN"/>
    <property type="match status" value="1"/>
</dbReference>
<dbReference type="Gene3D" id="1.10.1170.10">
    <property type="entry name" value="Inhibitor Of Apoptosis Protein (2mihbC-IAP-1), Chain A"/>
    <property type="match status" value="2"/>
</dbReference>
<proteinExistence type="predicted"/>
<organism evidence="4 5">
    <name type="scientific">Coemansia brasiliensis</name>
    <dbReference type="NCBI Taxonomy" id="2650707"/>
    <lineage>
        <taxon>Eukaryota</taxon>
        <taxon>Fungi</taxon>
        <taxon>Fungi incertae sedis</taxon>
        <taxon>Zoopagomycota</taxon>
        <taxon>Kickxellomycotina</taxon>
        <taxon>Kickxellomycetes</taxon>
        <taxon>Kickxellales</taxon>
        <taxon>Kickxellaceae</taxon>
        <taxon>Coemansia</taxon>
    </lineage>
</organism>
<comment type="caution">
    <text evidence="4">The sequence shown here is derived from an EMBL/GenBank/DDBJ whole genome shotgun (WGS) entry which is preliminary data.</text>
</comment>
<protein>
    <recommendedName>
        <fullName evidence="6">BIR-domain-containing protein</fullName>
    </recommendedName>
</protein>
<dbReference type="CDD" id="cd00022">
    <property type="entry name" value="BIR"/>
    <property type="match status" value="2"/>
</dbReference>
<dbReference type="Proteomes" id="UP001139887">
    <property type="component" value="Unassembled WGS sequence"/>
</dbReference>
<evidence type="ECO:0000256" key="3">
    <source>
        <dbReference type="SAM" id="MobiDB-lite"/>
    </source>
</evidence>
<evidence type="ECO:0000256" key="2">
    <source>
        <dbReference type="ARBA" id="ARBA00022833"/>
    </source>
</evidence>
<feature type="region of interest" description="Disordered" evidence="3">
    <location>
        <begin position="226"/>
        <end position="386"/>
    </location>
</feature>
<sequence length="432" mass="48676">MKQAHNLTTFKQRKDTFLRRGRYRWPYIKYSTYLAQPDTLASAGFVFSPAKDAPDNVQCFHCGFELTGWEPTDDPFAEHYAHEPSCSYAKLHCQVRAAARGNKIEMVGWPFETNANLSPAEREQERQKVVAIRDDVEMRLRTFDSGEWPHTGRTDWNVTPEKLAEAGFYYTPEFPNDDTATCAFCGYALGDWEADDEPISEHSKRSPECLFFRLDSTTKEAAIEEVEAVEPTESNKRANEPQVIDSDTESDTSTTSKRQRISAAHGDEPQDNPDLTTGFEEDAAIDDTAGRNHPETSAKDLSESGQPITETESAHSEAEETQHNSEEREESQETQLTETQVASPGNMTIDEIPDIPEEESRHKSTQVNAAGNQNDNSDDWELDEDEEELTVEEFIRACCEQKIAALEASAGQMVDAFMKRAESTRERICSLT</sequence>
<dbReference type="AlphaFoldDB" id="A0A9W8LZI0"/>
<gene>
    <name evidence="4" type="ORF">IWW36_002879</name>
</gene>
<evidence type="ECO:0000256" key="1">
    <source>
        <dbReference type="ARBA" id="ARBA00022723"/>
    </source>
</evidence>
<evidence type="ECO:0000313" key="5">
    <source>
        <dbReference type="Proteomes" id="UP001139887"/>
    </source>
</evidence>
<feature type="compositionally biased region" description="Polar residues" evidence="3">
    <location>
        <begin position="365"/>
        <end position="375"/>
    </location>
</feature>
<name>A0A9W8LZI0_9FUNG</name>
<keyword evidence="1" id="KW-0479">Metal-binding</keyword>
<dbReference type="InterPro" id="IPR051190">
    <property type="entry name" value="Baculoviral_IAP"/>
</dbReference>
<dbReference type="PANTHER" id="PTHR46771:SF5">
    <property type="entry name" value="DETERIN"/>
    <property type="match status" value="1"/>
</dbReference>
<feature type="compositionally biased region" description="Basic and acidic residues" evidence="3">
    <location>
        <begin position="312"/>
        <end position="326"/>
    </location>
</feature>
<dbReference type="GO" id="GO:0046872">
    <property type="term" value="F:metal ion binding"/>
    <property type="evidence" value="ECO:0007669"/>
    <property type="project" value="UniProtKB-KW"/>
</dbReference>
<dbReference type="PROSITE" id="PS50143">
    <property type="entry name" value="BIR_REPEAT_2"/>
    <property type="match status" value="2"/>
</dbReference>
<evidence type="ECO:0008006" key="6">
    <source>
        <dbReference type="Google" id="ProtNLM"/>
    </source>
</evidence>